<proteinExistence type="predicted"/>
<dbReference type="EMBL" id="VTPC01089932">
    <property type="protein sequence ID" value="KAF2885479.1"/>
    <property type="molecule type" value="Genomic_DNA"/>
</dbReference>
<dbReference type="Proteomes" id="UP000801492">
    <property type="component" value="Unassembled WGS sequence"/>
</dbReference>
<reference evidence="2" key="1">
    <citation type="submission" date="2019-08" db="EMBL/GenBank/DDBJ databases">
        <title>The genome of the North American firefly Photinus pyralis.</title>
        <authorList>
            <consortium name="Photinus pyralis genome working group"/>
            <person name="Fallon T.R."/>
            <person name="Sander Lower S.E."/>
            <person name="Weng J.-K."/>
        </authorList>
    </citation>
    <scope>NUCLEOTIDE SEQUENCE</scope>
    <source>
        <strain evidence="2">TRF0915ILg1</strain>
        <tissue evidence="2">Whole body</tissue>
    </source>
</reference>
<dbReference type="PANTHER" id="PTHR47027:SF8">
    <property type="entry name" value="RIBONUCLEASE H"/>
    <property type="match status" value="1"/>
</dbReference>
<dbReference type="InterPro" id="IPR000477">
    <property type="entry name" value="RT_dom"/>
</dbReference>
<evidence type="ECO:0000313" key="2">
    <source>
        <dbReference type="EMBL" id="KAF2885479.1"/>
    </source>
</evidence>
<dbReference type="OrthoDB" id="6780181at2759"/>
<evidence type="ECO:0000313" key="3">
    <source>
        <dbReference type="Proteomes" id="UP000801492"/>
    </source>
</evidence>
<name>A0A8K0G4C1_IGNLU</name>
<organism evidence="2 3">
    <name type="scientific">Ignelater luminosus</name>
    <name type="common">Cucubano</name>
    <name type="synonym">Pyrophorus luminosus</name>
    <dbReference type="NCBI Taxonomy" id="2038154"/>
    <lineage>
        <taxon>Eukaryota</taxon>
        <taxon>Metazoa</taxon>
        <taxon>Ecdysozoa</taxon>
        <taxon>Arthropoda</taxon>
        <taxon>Hexapoda</taxon>
        <taxon>Insecta</taxon>
        <taxon>Pterygota</taxon>
        <taxon>Neoptera</taxon>
        <taxon>Endopterygota</taxon>
        <taxon>Coleoptera</taxon>
        <taxon>Polyphaga</taxon>
        <taxon>Elateriformia</taxon>
        <taxon>Elateroidea</taxon>
        <taxon>Elateridae</taxon>
        <taxon>Agrypninae</taxon>
        <taxon>Pyrophorini</taxon>
        <taxon>Ignelater</taxon>
    </lineage>
</organism>
<comment type="caution">
    <text evidence="2">The sequence shown here is derived from an EMBL/GenBank/DDBJ whole genome shotgun (WGS) entry which is preliminary data.</text>
</comment>
<keyword evidence="3" id="KW-1185">Reference proteome</keyword>
<dbReference type="Pfam" id="PF00078">
    <property type="entry name" value="RVT_1"/>
    <property type="match status" value="1"/>
</dbReference>
<dbReference type="PROSITE" id="PS50878">
    <property type="entry name" value="RT_POL"/>
    <property type="match status" value="1"/>
</dbReference>
<dbReference type="AlphaFoldDB" id="A0A8K0G4C1"/>
<protein>
    <recommendedName>
        <fullName evidence="1">Reverse transcriptase domain-containing protein</fullName>
    </recommendedName>
</protein>
<gene>
    <name evidence="2" type="ORF">ILUMI_20687</name>
</gene>
<feature type="domain" description="Reverse transcriptase" evidence="1">
    <location>
        <begin position="1"/>
        <end position="298"/>
    </location>
</feature>
<dbReference type="PANTHER" id="PTHR47027">
    <property type="entry name" value="REVERSE TRANSCRIPTASE DOMAIN-CONTAINING PROTEIN"/>
    <property type="match status" value="1"/>
</dbReference>
<sequence>MVRGCGRTIRISTWIVKSLYKPGKMHNGFQEMQRLNMDVLGISDVKCLDSGQFSTARGDKKQKRRQKDKRQEVTKEEAECVLKTLKNGKAPGLYKLPSEILKLIKEDQFHILADLFKIIYETGTIPSEWLISTFITLPKKTNIKNCPDIRIISLMGHALKTKSSNRRIISDFYFGQKAVMRVKQKTTEEIEIKRGVRHGCVLFPALFNLYSEDIMNKVLHGQAYGIKINGIPINNLRCADDTVLIAEILQDLQILMNKVVDVSQKRGLSLNKNETKFMLVTKSSKNTAKTALFEAYSERRKISNTPAYHAEKNNGKKINRNKKTLLAEKSARLI</sequence>
<accession>A0A8K0G4C1</accession>
<evidence type="ECO:0000259" key="1">
    <source>
        <dbReference type="PROSITE" id="PS50878"/>
    </source>
</evidence>